<dbReference type="EMBL" id="BMQK01000006">
    <property type="protein sequence ID" value="GGQ61269.1"/>
    <property type="molecule type" value="Genomic_DNA"/>
</dbReference>
<name>A0A918BG04_9ACTN</name>
<comment type="caution">
    <text evidence="2">The sequence shown here is derived from an EMBL/GenBank/DDBJ whole genome shotgun (WGS) entry which is preliminary data.</text>
</comment>
<organism evidence="2 3">
    <name type="scientific">Streptomyces ruber</name>
    <dbReference type="NCBI Taxonomy" id="83378"/>
    <lineage>
        <taxon>Bacteria</taxon>
        <taxon>Bacillati</taxon>
        <taxon>Actinomycetota</taxon>
        <taxon>Actinomycetes</taxon>
        <taxon>Kitasatosporales</taxon>
        <taxon>Streptomycetaceae</taxon>
        <taxon>Streptomyces</taxon>
    </lineage>
</organism>
<gene>
    <name evidence="2" type="ORF">GCM10010145_34280</name>
</gene>
<proteinExistence type="predicted"/>
<evidence type="ECO:0000313" key="3">
    <source>
        <dbReference type="Proteomes" id="UP000620156"/>
    </source>
</evidence>
<keyword evidence="3" id="KW-1185">Reference proteome</keyword>
<accession>A0A918BG04</accession>
<protein>
    <submittedName>
        <fullName evidence="2">Uncharacterized protein</fullName>
    </submittedName>
</protein>
<feature type="compositionally biased region" description="Basic and acidic residues" evidence="1">
    <location>
        <begin position="41"/>
        <end position="59"/>
    </location>
</feature>
<dbReference type="Proteomes" id="UP000620156">
    <property type="component" value="Unassembled WGS sequence"/>
</dbReference>
<feature type="region of interest" description="Disordered" evidence="1">
    <location>
        <begin position="1"/>
        <end position="76"/>
    </location>
</feature>
<evidence type="ECO:0000313" key="2">
    <source>
        <dbReference type="EMBL" id="GGQ61269.1"/>
    </source>
</evidence>
<evidence type="ECO:0000256" key="1">
    <source>
        <dbReference type="SAM" id="MobiDB-lite"/>
    </source>
</evidence>
<reference evidence="2" key="1">
    <citation type="journal article" date="2014" name="Int. J. Syst. Evol. Microbiol.">
        <title>Complete genome sequence of Corynebacterium casei LMG S-19264T (=DSM 44701T), isolated from a smear-ripened cheese.</title>
        <authorList>
            <consortium name="US DOE Joint Genome Institute (JGI-PGF)"/>
            <person name="Walter F."/>
            <person name="Albersmeier A."/>
            <person name="Kalinowski J."/>
            <person name="Ruckert C."/>
        </authorList>
    </citation>
    <scope>NUCLEOTIDE SEQUENCE</scope>
    <source>
        <strain evidence="2">JCM 3131</strain>
    </source>
</reference>
<reference evidence="2" key="2">
    <citation type="submission" date="2020-09" db="EMBL/GenBank/DDBJ databases">
        <authorList>
            <person name="Sun Q."/>
            <person name="Ohkuma M."/>
        </authorList>
    </citation>
    <scope>NUCLEOTIDE SEQUENCE</scope>
    <source>
        <strain evidence="2">JCM 3131</strain>
    </source>
</reference>
<dbReference type="AlphaFoldDB" id="A0A918BG04"/>
<sequence length="105" mass="11489">MLGAKASRREAAVTTTQEPSGRFVSGIRTAVRVRWAGPGGHDGEERPSPPGDVRADQRPRLFFTRPPSPPVSGCGSRRTIRTARVRVDRVGRVFVLRAAQGRRQS</sequence>